<dbReference type="Proteomes" id="UP000076825">
    <property type="component" value="Chromosome 1"/>
</dbReference>
<dbReference type="AlphaFoldDB" id="A0A157Q782"/>
<dbReference type="InterPro" id="IPR002763">
    <property type="entry name" value="DUF72"/>
</dbReference>
<name>A0A157Q782_9BORD</name>
<dbReference type="KEGG" id="btrm:SAMEA390648700027"/>
<dbReference type="GeneID" id="56588548"/>
<dbReference type="SUPFAM" id="SSF117396">
    <property type="entry name" value="TM1631-like"/>
    <property type="match status" value="1"/>
</dbReference>
<dbReference type="OrthoDB" id="9780310at2"/>
<dbReference type="EMBL" id="LT546645">
    <property type="protein sequence ID" value="SAI65989.1"/>
    <property type="molecule type" value="Genomic_DNA"/>
</dbReference>
<evidence type="ECO:0000313" key="2">
    <source>
        <dbReference type="Proteomes" id="UP000076825"/>
    </source>
</evidence>
<protein>
    <submittedName>
        <fullName evidence="1">Protein of uncharacterized function DUF72</fullName>
    </submittedName>
</protein>
<accession>A0A157Q782</accession>
<sequence>MSLLIGTASWTDPTLLACGRFYPPELRDARARLAFYASHFPLVEADSPYYGLPQATLTHAWAERTPPDFVFNLKLFRLFSGHPTPPSALPADLRHDLGWAPGDSRARFANQLPTAWRRELWRRYLQALEPLRAAGKLGLVHCQFAPWIERDARGLRLLDECAAQLDELDASIEWRHPSWWRNPATRAATLDALRERRLVHTVVDAPQGMAGSVPAVWAVTRDDIALLRLHGRNAAAWHSRATASSSRFQYEYSDAELAGLAASIRALPATHTHVVLNTNYQDQGMQNAARLRQALG</sequence>
<dbReference type="eggNOG" id="COG1801">
    <property type="taxonomic scope" value="Bacteria"/>
</dbReference>
<dbReference type="PANTHER" id="PTHR30348">
    <property type="entry name" value="UNCHARACTERIZED PROTEIN YECE"/>
    <property type="match status" value="1"/>
</dbReference>
<dbReference type="Gene3D" id="3.20.20.410">
    <property type="entry name" value="Protein of unknown function UPF0759"/>
    <property type="match status" value="1"/>
</dbReference>
<dbReference type="Pfam" id="PF01904">
    <property type="entry name" value="DUF72"/>
    <property type="match status" value="1"/>
</dbReference>
<proteinExistence type="predicted"/>
<reference evidence="1 2" key="1">
    <citation type="submission" date="2016-04" db="EMBL/GenBank/DDBJ databases">
        <authorList>
            <consortium name="Pathogen Informatics"/>
        </authorList>
    </citation>
    <scope>NUCLEOTIDE SEQUENCE [LARGE SCALE GENOMIC DNA]</scope>
    <source>
        <strain evidence="1 2">H044680328</strain>
    </source>
</reference>
<organism evidence="1 2">
    <name type="scientific">Bordetella trematum</name>
    <dbReference type="NCBI Taxonomy" id="123899"/>
    <lineage>
        <taxon>Bacteria</taxon>
        <taxon>Pseudomonadati</taxon>
        <taxon>Pseudomonadota</taxon>
        <taxon>Betaproteobacteria</taxon>
        <taxon>Burkholderiales</taxon>
        <taxon>Alcaligenaceae</taxon>
        <taxon>Bordetella</taxon>
    </lineage>
</organism>
<evidence type="ECO:0000313" key="1">
    <source>
        <dbReference type="EMBL" id="SAI65989.1"/>
    </source>
</evidence>
<dbReference type="PANTHER" id="PTHR30348:SF13">
    <property type="entry name" value="UPF0759 PROTEIN YUNF"/>
    <property type="match status" value="1"/>
</dbReference>
<keyword evidence="2" id="KW-1185">Reference proteome</keyword>
<dbReference type="STRING" id="123899.SAMEA3906487_00027"/>
<dbReference type="InterPro" id="IPR036520">
    <property type="entry name" value="UPF0759_sf"/>
</dbReference>
<gene>
    <name evidence="1" type="ORF">SAMEA3906487_00027</name>
</gene>
<dbReference type="RefSeq" id="WP_063492515.1">
    <property type="nucleotide sequence ID" value="NZ_CP016340.1"/>
</dbReference>
<dbReference type="PATRIC" id="fig|123899.6.peg.24"/>